<dbReference type="CDD" id="cd19123">
    <property type="entry name" value="AKR_AKR3G1"/>
    <property type="match status" value="1"/>
</dbReference>
<feature type="active site" description="Proton donor" evidence="4">
    <location>
        <position position="48"/>
    </location>
</feature>
<dbReference type="InterPro" id="IPR044496">
    <property type="entry name" value="AKR3G"/>
</dbReference>
<evidence type="ECO:0000313" key="8">
    <source>
        <dbReference type="EMBL" id="MBB5284512.1"/>
    </source>
</evidence>
<dbReference type="PRINTS" id="PR00069">
    <property type="entry name" value="ALDKETRDTASE"/>
</dbReference>
<dbReference type="SUPFAM" id="SSF51430">
    <property type="entry name" value="NAD(P)-linked oxidoreductase"/>
    <property type="match status" value="1"/>
</dbReference>
<evidence type="ECO:0000259" key="7">
    <source>
        <dbReference type="Pfam" id="PF00248"/>
    </source>
</evidence>
<dbReference type="PROSITE" id="PS00063">
    <property type="entry name" value="ALDOKETO_REDUCTASE_3"/>
    <property type="match status" value="1"/>
</dbReference>
<dbReference type="Pfam" id="PF00248">
    <property type="entry name" value="Aldo_ket_red"/>
    <property type="match status" value="1"/>
</dbReference>
<protein>
    <submittedName>
        <fullName evidence="8">Alcohol dehydrogenase (NADP+)</fullName>
        <ecNumber evidence="8">1.1.1.2</ecNumber>
    </submittedName>
</protein>
<dbReference type="PIRSF" id="PIRSF000097">
    <property type="entry name" value="AKR"/>
    <property type="match status" value="1"/>
</dbReference>
<keyword evidence="3 8" id="KW-0560">Oxidoreductase</keyword>
<dbReference type="FunFam" id="3.20.20.100:FF:000006">
    <property type="entry name" value="Aldo-keto reductase family 1 member A1"/>
    <property type="match status" value="1"/>
</dbReference>
<reference evidence="8 9" key="1">
    <citation type="submission" date="2020-08" db="EMBL/GenBank/DDBJ databases">
        <title>Genomic Encyclopedia of Type Strains, Phase IV (KMG-IV): sequencing the most valuable type-strain genomes for metagenomic binning, comparative biology and taxonomic classification.</title>
        <authorList>
            <person name="Goeker M."/>
        </authorList>
    </citation>
    <scope>NUCLEOTIDE SEQUENCE [LARGE SCALE GENOMIC DNA]</scope>
    <source>
        <strain evidence="8 9">DSM 105074</strain>
    </source>
</reference>
<organism evidence="8 9">
    <name type="scientific">Rhabdobacter roseus</name>
    <dbReference type="NCBI Taxonomy" id="1655419"/>
    <lineage>
        <taxon>Bacteria</taxon>
        <taxon>Pseudomonadati</taxon>
        <taxon>Bacteroidota</taxon>
        <taxon>Cytophagia</taxon>
        <taxon>Cytophagales</taxon>
        <taxon>Cytophagaceae</taxon>
        <taxon>Rhabdobacter</taxon>
    </lineage>
</organism>
<keyword evidence="2" id="KW-0521">NADP</keyword>
<dbReference type="EC" id="1.1.1.2" evidence="8"/>
<dbReference type="RefSeq" id="WP_184174444.1">
    <property type="nucleotide sequence ID" value="NZ_JACHGF010000003.1"/>
</dbReference>
<dbReference type="PANTHER" id="PTHR11732">
    <property type="entry name" value="ALDO/KETO REDUCTASE"/>
    <property type="match status" value="1"/>
</dbReference>
<dbReference type="PROSITE" id="PS00798">
    <property type="entry name" value="ALDOKETO_REDUCTASE_1"/>
    <property type="match status" value="1"/>
</dbReference>
<evidence type="ECO:0000256" key="2">
    <source>
        <dbReference type="ARBA" id="ARBA00022857"/>
    </source>
</evidence>
<dbReference type="InterPro" id="IPR036812">
    <property type="entry name" value="NAD(P)_OxRdtase_dom_sf"/>
</dbReference>
<sequence length="319" mass="35330">MKTLSFKNGDAMPALGLGTWKSKEGEVYEAVRQALRIGYRHIDCAAIYGNEAEIGQALRDALAEGTCTREELWITSKLWNSAHRQASVLPALEKTLKDLQLNYLDLYLIHWPVALKDGIGFPTSLDEFVSLDEVPLTETWAGMEAGVDQGLTRHIGLSNFSIYKIKQLLASARIAPEANQVESHPYLPQTPLLEFCQQEGIILTAYSPLGSNDRPPHLIKADAPVLLKDEIVASIAEKHAASPAQVLIAWALQRGTSVIPKSVSPERLRQNFEATTLELDADDMAQISMLDAHLRFIDGSTWAREGSPYLLADLWDEDK</sequence>
<dbReference type="Gene3D" id="3.20.20.100">
    <property type="entry name" value="NADP-dependent oxidoreductase domain"/>
    <property type="match status" value="1"/>
</dbReference>
<dbReference type="Proteomes" id="UP000557307">
    <property type="component" value="Unassembled WGS sequence"/>
</dbReference>
<comment type="similarity">
    <text evidence="1">Belongs to the aldo/keto reductase family.</text>
</comment>
<keyword evidence="9" id="KW-1185">Reference proteome</keyword>
<feature type="binding site" evidence="5">
    <location>
        <position position="110"/>
    </location>
    <ligand>
        <name>substrate</name>
    </ligand>
</feature>
<dbReference type="InterPro" id="IPR023210">
    <property type="entry name" value="NADP_OxRdtase_dom"/>
</dbReference>
<evidence type="ECO:0000256" key="4">
    <source>
        <dbReference type="PIRSR" id="PIRSR000097-1"/>
    </source>
</evidence>
<feature type="domain" description="NADP-dependent oxidoreductase" evidence="7">
    <location>
        <begin position="15"/>
        <end position="289"/>
    </location>
</feature>
<evidence type="ECO:0000256" key="5">
    <source>
        <dbReference type="PIRSR" id="PIRSR000097-2"/>
    </source>
</evidence>
<proteinExistence type="inferred from homology"/>
<comment type="caution">
    <text evidence="8">The sequence shown here is derived from an EMBL/GenBank/DDBJ whole genome shotgun (WGS) entry which is preliminary data.</text>
</comment>
<dbReference type="GO" id="GO:0008106">
    <property type="term" value="F:alcohol dehydrogenase (NADP+) activity"/>
    <property type="evidence" value="ECO:0007669"/>
    <property type="project" value="UniProtKB-EC"/>
</dbReference>
<accession>A0A840TSG5</accession>
<dbReference type="PROSITE" id="PS00062">
    <property type="entry name" value="ALDOKETO_REDUCTASE_2"/>
    <property type="match status" value="1"/>
</dbReference>
<evidence type="ECO:0000256" key="1">
    <source>
        <dbReference type="ARBA" id="ARBA00007905"/>
    </source>
</evidence>
<dbReference type="InterPro" id="IPR018170">
    <property type="entry name" value="Aldo/ket_reductase_CS"/>
</dbReference>
<evidence type="ECO:0000256" key="6">
    <source>
        <dbReference type="PIRSR" id="PIRSR000097-3"/>
    </source>
</evidence>
<dbReference type="InterPro" id="IPR020471">
    <property type="entry name" value="AKR"/>
</dbReference>
<dbReference type="AlphaFoldDB" id="A0A840TSG5"/>
<dbReference type="EMBL" id="JACHGF010000003">
    <property type="protein sequence ID" value="MBB5284512.1"/>
    <property type="molecule type" value="Genomic_DNA"/>
</dbReference>
<evidence type="ECO:0000313" key="9">
    <source>
        <dbReference type="Proteomes" id="UP000557307"/>
    </source>
</evidence>
<feature type="site" description="Lowers pKa of active site Tyr" evidence="6">
    <location>
        <position position="77"/>
    </location>
</feature>
<name>A0A840TSG5_9BACT</name>
<gene>
    <name evidence="8" type="ORF">HNQ92_002655</name>
</gene>
<evidence type="ECO:0000256" key="3">
    <source>
        <dbReference type="ARBA" id="ARBA00023002"/>
    </source>
</evidence>